<name>X0SJK0_9ZZZZ</name>
<proteinExistence type="predicted"/>
<organism evidence="1">
    <name type="scientific">marine sediment metagenome</name>
    <dbReference type="NCBI Taxonomy" id="412755"/>
    <lineage>
        <taxon>unclassified sequences</taxon>
        <taxon>metagenomes</taxon>
        <taxon>ecological metagenomes</taxon>
    </lineage>
</organism>
<dbReference type="AlphaFoldDB" id="X0SJK0"/>
<protein>
    <submittedName>
        <fullName evidence="1">Uncharacterized protein</fullName>
    </submittedName>
</protein>
<evidence type="ECO:0000313" key="1">
    <source>
        <dbReference type="EMBL" id="GAF81184.1"/>
    </source>
</evidence>
<sequence>MAELLFYGLPRRLGGACTERFATSKILSEYHHIYYTPDSETCADDEDIVNKTLEHSLIIDKEERKEFILDRKPIVIGMCSGLFRRELMWLVDNDVTTIDVPCMCHAMHPIDIWYAHNIYPTHTIFQSMYQAAQFSEYEIPQISVVRGMYAGFQEDVQPQTGKMILKLCRDDPAKFTKDYWDQCQIIYDRTGYRTRVVGLNEEIMAYLGEAPDCVEPYMVRSLSLEEAFDGCSYLFGGFDVCKENYPQISFEALDHGCMPLWTEDSGGAIEQPFMGLIKDMDGLCDILNNYTPDIDYCIKNAETTIRNAEYHWLTIINELKG</sequence>
<gene>
    <name evidence="1" type="ORF">S01H1_16363</name>
</gene>
<comment type="caution">
    <text evidence="1">The sequence shown here is derived from an EMBL/GenBank/DDBJ whole genome shotgun (WGS) entry which is preliminary data.</text>
</comment>
<accession>X0SJK0</accession>
<reference evidence="1" key="1">
    <citation type="journal article" date="2014" name="Front. Microbiol.">
        <title>High frequency of phylogenetically diverse reductive dehalogenase-homologous genes in deep subseafloor sedimentary metagenomes.</title>
        <authorList>
            <person name="Kawai M."/>
            <person name="Futagami T."/>
            <person name="Toyoda A."/>
            <person name="Takaki Y."/>
            <person name="Nishi S."/>
            <person name="Hori S."/>
            <person name="Arai W."/>
            <person name="Tsubouchi T."/>
            <person name="Morono Y."/>
            <person name="Uchiyama I."/>
            <person name="Ito T."/>
            <person name="Fujiyama A."/>
            <person name="Inagaki F."/>
            <person name="Takami H."/>
        </authorList>
    </citation>
    <scope>NUCLEOTIDE SEQUENCE</scope>
    <source>
        <strain evidence="1">Expedition CK06-06</strain>
    </source>
</reference>
<dbReference type="EMBL" id="BARS01008603">
    <property type="protein sequence ID" value="GAF81184.1"/>
    <property type="molecule type" value="Genomic_DNA"/>
</dbReference>